<evidence type="ECO:0000256" key="7">
    <source>
        <dbReference type="ARBA" id="ARBA00023136"/>
    </source>
</evidence>
<feature type="transmembrane region" description="Helical" evidence="8">
    <location>
        <begin position="315"/>
        <end position="336"/>
    </location>
</feature>
<proteinExistence type="inferred from homology"/>
<evidence type="ECO:0000313" key="9">
    <source>
        <dbReference type="EMBL" id="MBS9533923.1"/>
    </source>
</evidence>
<keyword evidence="5 8" id="KW-0812">Transmembrane</keyword>
<feature type="transmembrane region" description="Helical" evidence="8">
    <location>
        <begin position="127"/>
        <end position="147"/>
    </location>
</feature>
<keyword evidence="7 8" id="KW-0472">Membrane</keyword>
<dbReference type="InterPro" id="IPR037294">
    <property type="entry name" value="ABC_BtuC-like"/>
</dbReference>
<dbReference type="RefSeq" id="WP_214092800.1">
    <property type="nucleotide sequence ID" value="NZ_JAHCLR010000015.1"/>
</dbReference>
<organism evidence="9 10">
    <name type="scientific">Mycolicibacter acidiphilus</name>
    <dbReference type="NCBI Taxonomy" id="2835306"/>
    <lineage>
        <taxon>Bacteria</taxon>
        <taxon>Bacillati</taxon>
        <taxon>Actinomycetota</taxon>
        <taxon>Actinomycetes</taxon>
        <taxon>Mycobacteriales</taxon>
        <taxon>Mycobacteriaceae</taxon>
        <taxon>Mycolicibacter</taxon>
    </lineage>
</organism>
<evidence type="ECO:0000256" key="5">
    <source>
        <dbReference type="ARBA" id="ARBA00022692"/>
    </source>
</evidence>
<dbReference type="Pfam" id="PF01032">
    <property type="entry name" value="FecCD"/>
    <property type="match status" value="1"/>
</dbReference>
<dbReference type="SUPFAM" id="SSF81345">
    <property type="entry name" value="ABC transporter involved in vitamin B12 uptake, BtuC"/>
    <property type="match status" value="1"/>
</dbReference>
<protein>
    <submittedName>
        <fullName evidence="9">Iron ABC transporter permease</fullName>
    </submittedName>
</protein>
<keyword evidence="10" id="KW-1185">Reference proteome</keyword>
<keyword evidence="3" id="KW-0813">Transport</keyword>
<dbReference type="Gene3D" id="1.10.3470.10">
    <property type="entry name" value="ABC transporter involved in vitamin B12 uptake, BtuC"/>
    <property type="match status" value="1"/>
</dbReference>
<feature type="transmembrane region" description="Helical" evidence="8">
    <location>
        <begin position="91"/>
        <end position="115"/>
    </location>
</feature>
<evidence type="ECO:0000256" key="2">
    <source>
        <dbReference type="ARBA" id="ARBA00007935"/>
    </source>
</evidence>
<evidence type="ECO:0000256" key="6">
    <source>
        <dbReference type="ARBA" id="ARBA00022989"/>
    </source>
</evidence>
<accession>A0ABS5RHZ3</accession>
<comment type="caution">
    <text evidence="9">The sequence shown here is derived from an EMBL/GenBank/DDBJ whole genome shotgun (WGS) entry which is preliminary data.</text>
</comment>
<evidence type="ECO:0000256" key="3">
    <source>
        <dbReference type="ARBA" id="ARBA00022448"/>
    </source>
</evidence>
<keyword evidence="4" id="KW-1003">Cell membrane</keyword>
<dbReference type="CDD" id="cd06550">
    <property type="entry name" value="TM_ABC_iron-siderophores_like"/>
    <property type="match status" value="1"/>
</dbReference>
<feature type="transmembrane region" description="Helical" evidence="8">
    <location>
        <begin position="58"/>
        <end position="79"/>
    </location>
</feature>
<feature type="transmembrane region" description="Helical" evidence="8">
    <location>
        <begin position="252"/>
        <end position="276"/>
    </location>
</feature>
<dbReference type="EMBL" id="JAHCLR010000015">
    <property type="protein sequence ID" value="MBS9533923.1"/>
    <property type="molecule type" value="Genomic_DNA"/>
</dbReference>
<evidence type="ECO:0000256" key="8">
    <source>
        <dbReference type="SAM" id="Phobius"/>
    </source>
</evidence>
<comment type="similarity">
    <text evidence="2">Belongs to the binding-protein-dependent transport system permease family. FecCD subfamily.</text>
</comment>
<feature type="transmembrane region" description="Helical" evidence="8">
    <location>
        <begin position="154"/>
        <end position="179"/>
    </location>
</feature>
<comment type="subcellular location">
    <subcellularLocation>
        <location evidence="1">Cell membrane</location>
        <topology evidence="1">Multi-pass membrane protein</topology>
    </subcellularLocation>
</comment>
<reference evidence="9 10" key="1">
    <citation type="submission" date="2021-05" db="EMBL/GenBank/DDBJ databases">
        <title>Mycobacterium acidophilum sp. nov., an extremely acid-tolerant member of the genus Mycobacterium.</title>
        <authorList>
            <person name="Xia J."/>
        </authorList>
    </citation>
    <scope>NUCLEOTIDE SEQUENCE [LARGE SCALE GENOMIC DNA]</scope>
    <source>
        <strain evidence="9 10">M1</strain>
    </source>
</reference>
<dbReference type="InterPro" id="IPR000522">
    <property type="entry name" value="ABC_transptr_permease_BtuC"/>
</dbReference>
<keyword evidence="6 8" id="KW-1133">Transmembrane helix</keyword>
<dbReference type="Proteomes" id="UP001519535">
    <property type="component" value="Unassembled WGS sequence"/>
</dbReference>
<dbReference type="PANTHER" id="PTHR30472">
    <property type="entry name" value="FERRIC ENTEROBACTIN TRANSPORT SYSTEM PERMEASE PROTEIN"/>
    <property type="match status" value="1"/>
</dbReference>
<evidence type="ECO:0000256" key="1">
    <source>
        <dbReference type="ARBA" id="ARBA00004651"/>
    </source>
</evidence>
<dbReference type="PANTHER" id="PTHR30472:SF41">
    <property type="entry name" value="TRANSPORT SYSTEM PERMEASE PROTEIN"/>
    <property type="match status" value="1"/>
</dbReference>
<gene>
    <name evidence="9" type="ORF">KIH27_10035</name>
</gene>
<sequence>MTRRAPVALLALAAAVVVLTLLGLAVGPVRVPLADTIRVLVGATPSDGRWQVIISAVRLPRVLTAILCGAALGVAGLQMQTLFRNTLADPYVLGVSSGAGLGVALVVLAGGTAGAGFTAGVGDASRAGMAVAAATGAAAVLALVLALSRWTRSVATLLLVGVMVGAATSAVVGVLLVYADPQRVQQYLMWGLGSFAGTGWADLRLLGPLTAVGLAAAVLTVRELNALLLGEGYAITMGVNVRRARLVTVASAALLAGVTTAFCGPVAFLGLVVPHLARIVVGTSDHRVVLPSVVLLGAALALGCGIVSQVPGSDLVVPLNAVTALIGAPIVVVVLLRSRRGVGLAS</sequence>
<evidence type="ECO:0000313" key="10">
    <source>
        <dbReference type="Proteomes" id="UP001519535"/>
    </source>
</evidence>
<evidence type="ECO:0000256" key="4">
    <source>
        <dbReference type="ARBA" id="ARBA00022475"/>
    </source>
</evidence>
<name>A0ABS5RHZ3_9MYCO</name>
<feature type="transmembrane region" description="Helical" evidence="8">
    <location>
        <begin position="288"/>
        <end position="309"/>
    </location>
</feature>